<evidence type="ECO:0000256" key="4">
    <source>
        <dbReference type="SAM" id="MobiDB-lite"/>
    </source>
</evidence>
<dbReference type="Pfam" id="PF03403">
    <property type="entry name" value="PAF-AH_p_II"/>
    <property type="match status" value="2"/>
</dbReference>
<evidence type="ECO:0000313" key="7">
    <source>
        <dbReference type="Proteomes" id="UP001223978"/>
    </source>
</evidence>
<sequence>MQYALLRRGLTAAIALLTLAVGIGGPPASAAEEPGVAAPHLPRPTGPRAVGSTSLHLTDASRADPWVPEAGARELMVSLWYPTASPHGRRAQYMTPTESELLLREGGITGVPPDVLSTTRTHSTADARPAGPPRRLPLVVLSPGFGKPRATLTSLAEDLASHGYVVAAIDHTYESVATTFPGGRVATCAACEVGHDEAFWKRLVTGRAADVSFVLDELTGEHARWDGARLVDPARIAMAGHSVGGASAVPSMATDPRVRAGMDIDGTTDVPVPDSGLPRPFLFLGRQDQYTPGSGGGAVATWERDWPHLTGWKRWLVVAGAEHASFTDVGLLAEQLGLDIGAELPAARATEIVRSYTRAFLHQHLRHRAQPLLDRPSEDYPQVRFCTLETGSCT</sequence>
<comment type="caution">
    <text evidence="6">The sequence shown here is derived from an EMBL/GenBank/DDBJ whole genome shotgun (WGS) entry which is preliminary data.</text>
</comment>
<dbReference type="RefSeq" id="WP_282546033.1">
    <property type="nucleotide sequence ID" value="NZ_JASCIQ010000041.1"/>
</dbReference>
<dbReference type="GO" id="GO:0016787">
    <property type="term" value="F:hydrolase activity"/>
    <property type="evidence" value="ECO:0007669"/>
    <property type="project" value="UniProtKB-KW"/>
</dbReference>
<keyword evidence="7" id="KW-1185">Reference proteome</keyword>
<accession>A0ABT6SJR3</accession>
<dbReference type="SUPFAM" id="SSF53474">
    <property type="entry name" value="alpha/beta-Hydrolases"/>
    <property type="match status" value="1"/>
</dbReference>
<keyword evidence="1 6" id="KW-0378">Hydrolase</keyword>
<evidence type="ECO:0000256" key="5">
    <source>
        <dbReference type="SAM" id="SignalP"/>
    </source>
</evidence>
<dbReference type="PANTHER" id="PTHR10272:SF0">
    <property type="entry name" value="PLATELET-ACTIVATING FACTOR ACETYLHYDROLASE"/>
    <property type="match status" value="1"/>
</dbReference>
<feature type="region of interest" description="Disordered" evidence="4">
    <location>
        <begin position="28"/>
        <end position="53"/>
    </location>
</feature>
<organism evidence="6 7">
    <name type="scientific">Streptomyces cavernicola</name>
    <dbReference type="NCBI Taxonomy" id="3043613"/>
    <lineage>
        <taxon>Bacteria</taxon>
        <taxon>Bacillati</taxon>
        <taxon>Actinomycetota</taxon>
        <taxon>Actinomycetes</taxon>
        <taxon>Kitasatosporales</taxon>
        <taxon>Streptomycetaceae</taxon>
        <taxon>Streptomyces</taxon>
    </lineage>
</organism>
<protein>
    <submittedName>
        <fullName evidence="6">Alpha/beta hydrolase</fullName>
    </submittedName>
</protein>
<evidence type="ECO:0000256" key="2">
    <source>
        <dbReference type="ARBA" id="ARBA00022963"/>
    </source>
</evidence>
<evidence type="ECO:0000313" key="6">
    <source>
        <dbReference type="EMBL" id="MDI3408124.1"/>
    </source>
</evidence>
<dbReference type="Gene3D" id="3.40.50.1820">
    <property type="entry name" value="alpha/beta hydrolase"/>
    <property type="match status" value="1"/>
</dbReference>
<keyword evidence="3" id="KW-0443">Lipid metabolism</keyword>
<dbReference type="PANTHER" id="PTHR10272">
    <property type="entry name" value="PLATELET-ACTIVATING FACTOR ACETYLHYDROLASE"/>
    <property type="match status" value="1"/>
</dbReference>
<feature type="signal peptide" evidence="5">
    <location>
        <begin position="1"/>
        <end position="30"/>
    </location>
</feature>
<feature type="chain" id="PRO_5045761576" evidence="5">
    <location>
        <begin position="31"/>
        <end position="394"/>
    </location>
</feature>
<evidence type="ECO:0000256" key="1">
    <source>
        <dbReference type="ARBA" id="ARBA00022801"/>
    </source>
</evidence>
<keyword evidence="2" id="KW-0442">Lipid degradation</keyword>
<evidence type="ECO:0000256" key="3">
    <source>
        <dbReference type="ARBA" id="ARBA00023098"/>
    </source>
</evidence>
<dbReference type="EMBL" id="JASCIQ010000041">
    <property type="protein sequence ID" value="MDI3408124.1"/>
    <property type="molecule type" value="Genomic_DNA"/>
</dbReference>
<gene>
    <name evidence="6" type="ORF">QIS96_30450</name>
</gene>
<proteinExistence type="predicted"/>
<reference evidence="6 7" key="1">
    <citation type="submission" date="2023-05" db="EMBL/GenBank/DDBJ databases">
        <title>Draft genome sequence of Streptomyces sp. B-S-A6 isolated from a cave soil in Thailand.</title>
        <authorList>
            <person name="Chamroensaksri N."/>
            <person name="Muangham S."/>
        </authorList>
    </citation>
    <scope>NUCLEOTIDE SEQUENCE [LARGE SCALE GENOMIC DNA]</scope>
    <source>
        <strain evidence="6 7">B-S-A6</strain>
    </source>
</reference>
<keyword evidence="5" id="KW-0732">Signal</keyword>
<name>A0ABT6SJR3_9ACTN</name>
<dbReference type="InterPro" id="IPR029058">
    <property type="entry name" value="AB_hydrolase_fold"/>
</dbReference>
<dbReference type="Proteomes" id="UP001223978">
    <property type="component" value="Unassembled WGS sequence"/>
</dbReference>